<evidence type="ECO:0000256" key="1">
    <source>
        <dbReference type="ARBA" id="ARBA00001936"/>
    </source>
</evidence>
<feature type="transmembrane region" description="Helical" evidence="22">
    <location>
        <begin position="20"/>
        <end position="41"/>
    </location>
</feature>
<dbReference type="GO" id="GO:0005789">
    <property type="term" value="C:endoplasmic reticulum membrane"/>
    <property type="evidence" value="ECO:0007669"/>
    <property type="project" value="UniProtKB-SubCell"/>
</dbReference>
<keyword evidence="6 20" id="KW-0444">Lipid biosynthesis</keyword>
<dbReference type="PROSITE" id="PS00379">
    <property type="entry name" value="CDP_ALCOHOL_P_TRANSF"/>
    <property type="match status" value="1"/>
</dbReference>
<keyword evidence="12 22" id="KW-1133">Transmembrane helix</keyword>
<evidence type="ECO:0000256" key="10">
    <source>
        <dbReference type="ARBA" id="ARBA00022824"/>
    </source>
</evidence>
<keyword evidence="14 20" id="KW-0472">Membrane</keyword>
<evidence type="ECO:0000256" key="5">
    <source>
        <dbReference type="ARBA" id="ARBA00013212"/>
    </source>
</evidence>
<evidence type="ECO:0000256" key="20">
    <source>
        <dbReference type="PIRNR" id="PIRNR000848"/>
    </source>
</evidence>
<reference evidence="24" key="1">
    <citation type="submission" date="2016-05" db="EMBL/GenBank/DDBJ databases">
        <title>Comparative genomics of biotechnologically important yeasts.</title>
        <authorList>
            <consortium name="DOE Joint Genome Institute"/>
            <person name="Riley R."/>
            <person name="Haridas S."/>
            <person name="Wolfe K.H."/>
            <person name="Lopes M.R."/>
            <person name="Hittinger C.T."/>
            <person name="Goker M."/>
            <person name="Salamov A."/>
            <person name="Wisecaver J."/>
            <person name="Long T.M."/>
            <person name="Aerts A.L."/>
            <person name="Barry K."/>
            <person name="Choi C."/>
            <person name="Clum A."/>
            <person name="Coughlan A.Y."/>
            <person name="Deshpande S."/>
            <person name="Douglass A.P."/>
            <person name="Hanson S.J."/>
            <person name="Klenk H.-P."/>
            <person name="Labutti K."/>
            <person name="Lapidus A."/>
            <person name="Lindquist E."/>
            <person name="Lipzen A."/>
            <person name="Meier-Kolthoff J.P."/>
            <person name="Ohm R.A."/>
            <person name="Otillar R.P."/>
            <person name="Pangilinan J."/>
            <person name="Peng Y."/>
            <person name="Rokas A."/>
            <person name="Rosa C.A."/>
            <person name="Scheuner C."/>
            <person name="Sibirny A.A."/>
            <person name="Slot J.C."/>
            <person name="Stielow J.B."/>
            <person name="Sun H."/>
            <person name="Kurtzman C.P."/>
            <person name="Blackwell M."/>
            <person name="Grigoriev I.V."/>
            <person name="Jeffries T.W."/>
        </authorList>
    </citation>
    <scope>NUCLEOTIDE SEQUENCE [LARGE SCALE GENOMIC DNA]</scope>
    <source>
        <strain evidence="24">NRRL Y-2460</strain>
    </source>
</reference>
<dbReference type="Proteomes" id="UP000094236">
    <property type="component" value="Unassembled WGS sequence"/>
</dbReference>
<evidence type="ECO:0000256" key="19">
    <source>
        <dbReference type="ARBA" id="ARBA00070582"/>
    </source>
</evidence>
<keyword evidence="16" id="KW-0464">Manganese</keyword>
<dbReference type="GO" id="GO:0003881">
    <property type="term" value="F:CDP-diacylglycerol-inositol 3-phosphatidyltransferase activity"/>
    <property type="evidence" value="ECO:0007669"/>
    <property type="project" value="UniProtKB-UniRule"/>
</dbReference>
<evidence type="ECO:0000256" key="12">
    <source>
        <dbReference type="ARBA" id="ARBA00022989"/>
    </source>
</evidence>
<comment type="similarity">
    <text evidence="4 20 21">Belongs to the CDP-alcohol phosphatidyltransferase class-I family.</text>
</comment>
<evidence type="ECO:0000256" key="2">
    <source>
        <dbReference type="ARBA" id="ARBA00001946"/>
    </source>
</evidence>
<dbReference type="EMBL" id="KV454011">
    <property type="protein sequence ID" value="ODV98165.1"/>
    <property type="molecule type" value="Genomic_DNA"/>
</dbReference>
<evidence type="ECO:0000256" key="22">
    <source>
        <dbReference type="SAM" id="Phobius"/>
    </source>
</evidence>
<evidence type="ECO:0000256" key="4">
    <source>
        <dbReference type="ARBA" id="ARBA00010441"/>
    </source>
</evidence>
<dbReference type="InterPro" id="IPR000462">
    <property type="entry name" value="CDP-OH_P_trans"/>
</dbReference>
<dbReference type="PIRSF" id="PIRSF000848">
    <property type="entry name" value="CDP_diag_ino_3_P"/>
    <property type="match status" value="1"/>
</dbReference>
<comment type="cofactor">
    <cofactor evidence="1">
        <name>Mn(2+)</name>
        <dbReference type="ChEBI" id="CHEBI:29035"/>
    </cofactor>
</comment>
<evidence type="ECO:0000256" key="9">
    <source>
        <dbReference type="ARBA" id="ARBA00022723"/>
    </source>
</evidence>
<dbReference type="OrthoDB" id="10251079at2759"/>
<keyword evidence="17 20" id="KW-1208">Phospholipid metabolism</keyword>
<dbReference type="GO" id="GO:0006661">
    <property type="term" value="P:phosphatidylinositol biosynthetic process"/>
    <property type="evidence" value="ECO:0007669"/>
    <property type="project" value="EnsemblFungi"/>
</dbReference>
<accession>A0A1E4U2D4</accession>
<keyword evidence="13 20" id="KW-0443">Lipid metabolism</keyword>
<feature type="transmembrane region" description="Helical" evidence="22">
    <location>
        <begin position="47"/>
        <end position="66"/>
    </location>
</feature>
<dbReference type="EC" id="2.7.8.11" evidence="5 20"/>
<dbReference type="PANTHER" id="PTHR15362:SF4">
    <property type="entry name" value="CDP-DIACYLGLYCEROL--INOSITOL 3-PHOSPHATIDYLTRANSFERASE"/>
    <property type="match status" value="1"/>
</dbReference>
<evidence type="ECO:0000256" key="8">
    <source>
        <dbReference type="ARBA" id="ARBA00022692"/>
    </source>
</evidence>
<evidence type="ECO:0000256" key="6">
    <source>
        <dbReference type="ARBA" id="ARBA00022516"/>
    </source>
</evidence>
<evidence type="ECO:0000256" key="13">
    <source>
        <dbReference type="ARBA" id="ARBA00023098"/>
    </source>
</evidence>
<evidence type="ECO:0000256" key="3">
    <source>
        <dbReference type="ARBA" id="ARBA00004477"/>
    </source>
</evidence>
<dbReference type="Pfam" id="PF01066">
    <property type="entry name" value="CDP-OH_P_transf"/>
    <property type="match status" value="1"/>
</dbReference>
<gene>
    <name evidence="23" type="ORF">PACTADRAFT_47968</name>
</gene>
<dbReference type="Gene3D" id="1.20.120.1760">
    <property type="match status" value="1"/>
</dbReference>
<dbReference type="InterPro" id="IPR014387">
    <property type="entry name" value="CDP_diag_ino_3_P_euk"/>
</dbReference>
<keyword evidence="10" id="KW-0256">Endoplasmic reticulum</keyword>
<evidence type="ECO:0000313" key="23">
    <source>
        <dbReference type="EMBL" id="ODV98165.1"/>
    </source>
</evidence>
<proteinExistence type="inferred from homology"/>
<dbReference type="PANTHER" id="PTHR15362">
    <property type="entry name" value="PHOSPHATIDYLINOSITOL SYNTHASE"/>
    <property type="match status" value="1"/>
</dbReference>
<dbReference type="GO" id="GO:0005794">
    <property type="term" value="C:Golgi apparatus"/>
    <property type="evidence" value="ECO:0007669"/>
    <property type="project" value="EnsemblFungi"/>
</dbReference>
<evidence type="ECO:0000256" key="18">
    <source>
        <dbReference type="ARBA" id="ARBA00050166"/>
    </source>
</evidence>
<name>A0A1E4U2D4_PACTA</name>
<dbReference type="InterPro" id="IPR048254">
    <property type="entry name" value="CDP_ALCOHOL_P_TRANSF_CS"/>
</dbReference>
<sequence length="228" mass="26023">MSSKTASTTSAKRITSRDVFYYIPNMIGYSRVLSALLSFFLMRNHPIYTTFIYGISCLLDAFDGFAARKYNQTSRFGAVLDMVTDRCTTSSLICFLAVLYPNYILIWQILVSLDLASHYMHMYASLSTGSKSHKTIGKNQNILLKLYYGDKKVLFIVCAFNEIFFVALYLSHFDFKPLVFGLTFPQILSLISFPLWFFKQFTNIIQLVAASQILSEMDAIDKNKELGL</sequence>
<feature type="transmembrane region" description="Helical" evidence="22">
    <location>
        <begin position="178"/>
        <end position="198"/>
    </location>
</feature>
<keyword evidence="8 22" id="KW-0812">Transmembrane</keyword>
<protein>
    <recommendedName>
        <fullName evidence="19 20">CDP-diacylglycerol--inositol 3-phosphatidyltransferase</fullName>
        <ecNumber evidence="5 20">2.7.8.11</ecNumber>
    </recommendedName>
</protein>
<evidence type="ECO:0000256" key="17">
    <source>
        <dbReference type="ARBA" id="ARBA00023264"/>
    </source>
</evidence>
<dbReference type="STRING" id="669874.A0A1E4U2D4"/>
<evidence type="ECO:0000256" key="16">
    <source>
        <dbReference type="ARBA" id="ARBA00023211"/>
    </source>
</evidence>
<evidence type="ECO:0000313" key="24">
    <source>
        <dbReference type="Proteomes" id="UP000094236"/>
    </source>
</evidence>
<keyword evidence="7 20" id="KW-0808">Transferase</keyword>
<dbReference type="GO" id="GO:0046872">
    <property type="term" value="F:metal ion binding"/>
    <property type="evidence" value="ECO:0007669"/>
    <property type="project" value="UniProtKB-KW"/>
</dbReference>
<evidence type="ECO:0000256" key="15">
    <source>
        <dbReference type="ARBA" id="ARBA00023209"/>
    </source>
</evidence>
<organism evidence="23 24">
    <name type="scientific">Pachysolen tannophilus NRRL Y-2460</name>
    <dbReference type="NCBI Taxonomy" id="669874"/>
    <lineage>
        <taxon>Eukaryota</taxon>
        <taxon>Fungi</taxon>
        <taxon>Dikarya</taxon>
        <taxon>Ascomycota</taxon>
        <taxon>Saccharomycotina</taxon>
        <taxon>Pichiomycetes</taxon>
        <taxon>Pachysolenaceae</taxon>
        <taxon>Pachysolen</taxon>
    </lineage>
</organism>
<keyword evidence="15 20" id="KW-0594">Phospholipid biosynthesis</keyword>
<comment type="cofactor">
    <cofactor evidence="2">
        <name>Mg(2+)</name>
        <dbReference type="ChEBI" id="CHEBI:18420"/>
    </cofactor>
</comment>
<keyword evidence="24" id="KW-1185">Reference proteome</keyword>
<dbReference type="GO" id="GO:0005741">
    <property type="term" value="C:mitochondrial outer membrane"/>
    <property type="evidence" value="ECO:0007669"/>
    <property type="project" value="EnsemblFungi"/>
</dbReference>
<evidence type="ECO:0000256" key="21">
    <source>
        <dbReference type="RuleBase" id="RU003750"/>
    </source>
</evidence>
<dbReference type="FunFam" id="1.20.120.1760:FF:000021">
    <property type="entry name" value="CDP-diacylglycerol--inositol 3-phosphatidyltransferase"/>
    <property type="match status" value="1"/>
</dbReference>
<evidence type="ECO:0000256" key="7">
    <source>
        <dbReference type="ARBA" id="ARBA00022679"/>
    </source>
</evidence>
<keyword evidence="11" id="KW-0460">Magnesium</keyword>
<evidence type="ECO:0000256" key="11">
    <source>
        <dbReference type="ARBA" id="ARBA00022842"/>
    </source>
</evidence>
<feature type="transmembrane region" description="Helical" evidence="22">
    <location>
        <begin position="153"/>
        <end position="171"/>
    </location>
</feature>
<dbReference type="AlphaFoldDB" id="A0A1E4U2D4"/>
<comment type="catalytic activity">
    <reaction evidence="18 20">
        <text>a CDP-1,2-diacyl-sn-glycerol + myo-inositol = a 1,2-diacyl-sn-glycero-3-phospho-(1D-myo-inositol) + CMP + H(+)</text>
        <dbReference type="Rhea" id="RHEA:11580"/>
        <dbReference type="ChEBI" id="CHEBI:15378"/>
        <dbReference type="ChEBI" id="CHEBI:17268"/>
        <dbReference type="ChEBI" id="CHEBI:57880"/>
        <dbReference type="ChEBI" id="CHEBI:58332"/>
        <dbReference type="ChEBI" id="CHEBI:60377"/>
        <dbReference type="EC" id="2.7.8.11"/>
    </reaction>
</comment>
<dbReference type="InterPro" id="IPR043130">
    <property type="entry name" value="CDP-OH_PTrfase_TM_dom"/>
</dbReference>
<feature type="transmembrane region" description="Helical" evidence="22">
    <location>
        <begin position="87"/>
        <end position="110"/>
    </location>
</feature>
<comment type="subcellular location">
    <subcellularLocation>
        <location evidence="3">Endoplasmic reticulum membrane</location>
        <topology evidence="3">Multi-pass membrane protein</topology>
    </subcellularLocation>
</comment>
<keyword evidence="9" id="KW-0479">Metal-binding</keyword>
<evidence type="ECO:0000256" key="14">
    <source>
        <dbReference type="ARBA" id="ARBA00023136"/>
    </source>
</evidence>